<feature type="region of interest" description="Disordered" evidence="1">
    <location>
        <begin position="1"/>
        <end position="43"/>
    </location>
</feature>
<feature type="compositionally biased region" description="Basic residues" evidence="1">
    <location>
        <begin position="26"/>
        <end position="41"/>
    </location>
</feature>
<feature type="compositionally biased region" description="Polar residues" evidence="1">
    <location>
        <begin position="1"/>
        <end position="12"/>
    </location>
</feature>
<dbReference type="InParanoid" id="K1VU19"/>
<proteinExistence type="predicted"/>
<evidence type="ECO:0000256" key="1">
    <source>
        <dbReference type="SAM" id="MobiDB-lite"/>
    </source>
</evidence>
<protein>
    <submittedName>
        <fullName evidence="2">Uncharacterized protein</fullName>
    </submittedName>
</protein>
<keyword evidence="3" id="KW-1185">Reference proteome</keyword>
<accession>K1VU19</accession>
<evidence type="ECO:0000313" key="3">
    <source>
        <dbReference type="Proteomes" id="UP000006757"/>
    </source>
</evidence>
<comment type="caution">
    <text evidence="2">The sequence shown here is derived from an EMBL/GenBank/DDBJ whole genome shotgun (WGS) entry which is preliminary data.</text>
</comment>
<organism evidence="2 3">
    <name type="scientific">Trichosporon asahii var. asahii (strain CBS 8904)</name>
    <name type="common">Yeast</name>
    <dbReference type="NCBI Taxonomy" id="1220162"/>
    <lineage>
        <taxon>Eukaryota</taxon>
        <taxon>Fungi</taxon>
        <taxon>Dikarya</taxon>
        <taxon>Basidiomycota</taxon>
        <taxon>Agaricomycotina</taxon>
        <taxon>Tremellomycetes</taxon>
        <taxon>Trichosporonales</taxon>
        <taxon>Trichosporonaceae</taxon>
        <taxon>Trichosporon</taxon>
    </lineage>
</organism>
<name>K1VU19_TRIAC</name>
<dbReference type="EMBL" id="AMBO01000346">
    <property type="protein sequence ID" value="EKD00183.1"/>
    <property type="molecule type" value="Genomic_DNA"/>
</dbReference>
<reference evidence="2 3" key="1">
    <citation type="journal article" date="2012" name="Eukaryot. Cell">
        <title>Genome sequence of the Trichosporon asahii environmental strain CBS 8904.</title>
        <authorList>
            <person name="Yang R.Y."/>
            <person name="Li H.T."/>
            <person name="Zhu H."/>
            <person name="Zhou G.P."/>
            <person name="Wang M."/>
            <person name="Wang L."/>
        </authorList>
    </citation>
    <scope>NUCLEOTIDE SEQUENCE [LARGE SCALE GENOMIC DNA]</scope>
    <source>
        <strain evidence="2 3">CBS 8904</strain>
    </source>
</reference>
<feature type="region of interest" description="Disordered" evidence="1">
    <location>
        <begin position="379"/>
        <end position="404"/>
    </location>
</feature>
<gene>
    <name evidence="2" type="ORF">A1Q2_05526</name>
</gene>
<sequence length="404" mass="43877">MTQLLSDSSAQSGVKVASKTDSWAKSKVRSKAKRKARKRGKSVSASSERLIPLELLEEICEHLADDKAFGTLAAVLQTGSLAYDVAACVLYREVTIDDNFPAFLAGLEHASGTKQQLLRNVRQATVGIVSDNDVLRDCIERKHFAPGMGLDAPLFPYLDSLHISASSFLNMSAGGDHPIRELLRGCRPSHVCVSYPPPRLLMAIASVLVLWELRPDIPQCIMGPLMEVAKRVALSGRSSGLEDVRALGSAESHFELPPGLNREELRMVKELQERRGRRVHVLLSAPRGIDALMKLLRPKNVTLHGFYFYSDDSEAEPNCPLAIDPMAWPSPEGKLRIMATTPADTHGGHMPDKACPVDYTGEPLCTCNGRDIWERLQSSSLGSTGGSTGVARAGSRGCVSVARS</sequence>
<dbReference type="HOGENOM" id="CLU_056991_0_0_1"/>
<dbReference type="AlphaFoldDB" id="K1VU19"/>
<dbReference type="Proteomes" id="UP000006757">
    <property type="component" value="Unassembled WGS sequence"/>
</dbReference>
<evidence type="ECO:0000313" key="2">
    <source>
        <dbReference type="EMBL" id="EKD00183.1"/>
    </source>
</evidence>